<organism evidence="1 2">
    <name type="scientific">Nitrosopumilus piranensis</name>
    <dbReference type="NCBI Taxonomy" id="1582439"/>
    <lineage>
        <taxon>Archaea</taxon>
        <taxon>Nitrososphaerota</taxon>
        <taxon>Nitrososphaeria</taxon>
        <taxon>Nitrosopumilales</taxon>
        <taxon>Nitrosopumilaceae</taxon>
        <taxon>Nitrosopumilus</taxon>
    </lineage>
</organism>
<reference evidence="1 2" key="3">
    <citation type="journal article" date="2019" name="Int. J. Syst. Evol. Microbiol.">
        <title>Nitrosopumilus adriaticus sp. nov. and Nitrosopumilus piranensis sp. nov., two ammonia-oxidizing archaea from the Adriatic Sea and members of the class Nitrososphaeria.</title>
        <authorList>
            <person name="Bayer B."/>
            <person name="Vojvoda J."/>
            <person name="Reinthaler T."/>
            <person name="Reyes C."/>
            <person name="Pinto M."/>
            <person name="Herndl G.J."/>
        </authorList>
    </citation>
    <scope>NUCLEOTIDE SEQUENCE [LARGE SCALE GENOMIC DNA]</scope>
    <source>
        <strain evidence="1 2">D3C</strain>
    </source>
</reference>
<dbReference type="HOGENOM" id="CLU_867691_0_0_2"/>
<keyword evidence="2" id="KW-1185">Reference proteome</keyword>
<dbReference type="GeneID" id="41600143"/>
<reference evidence="1 2" key="2">
    <citation type="journal article" date="2016" name="ISME J.">
        <title>Physiological and genomic characterization of two novel marine thaumarchaeal strains indicates niche differentiation.</title>
        <authorList>
            <person name="Bayer B."/>
            <person name="Vojvoda J."/>
            <person name="Offre P."/>
            <person name="Alves R.J."/>
            <person name="Elisabeth N.H."/>
            <person name="Garcia J.A."/>
            <person name="Volland J.M."/>
            <person name="Srivastava A."/>
            <person name="Schleper C."/>
            <person name="Herndl G.J."/>
        </authorList>
    </citation>
    <scope>NUCLEOTIDE SEQUENCE [LARGE SCALE GENOMIC DNA]</scope>
    <source>
        <strain evidence="1 2">D3C</strain>
    </source>
</reference>
<dbReference type="PATRIC" id="fig|1582439.9.peg.1013"/>
<dbReference type="Proteomes" id="UP000032027">
    <property type="component" value="Chromosome"/>
</dbReference>
<evidence type="ECO:0000313" key="1">
    <source>
        <dbReference type="EMBL" id="AJM92197.1"/>
    </source>
</evidence>
<evidence type="ECO:0000313" key="2">
    <source>
        <dbReference type="Proteomes" id="UP000032027"/>
    </source>
</evidence>
<dbReference type="RefSeq" id="WP_148703085.1">
    <property type="nucleotide sequence ID" value="NZ_CP010868.1"/>
</dbReference>
<dbReference type="KEGG" id="nid:NPIRD3C_0985"/>
<name>A0A0C5CAJ7_9ARCH</name>
<dbReference type="AlphaFoldDB" id="A0A0C5CAJ7"/>
<reference evidence="2" key="1">
    <citation type="submission" date="2015-02" db="EMBL/GenBank/DDBJ databases">
        <title>Characterization of two novel Thaumarchaeota isolated from the Northern Adriatic Sea.</title>
        <authorList>
            <person name="Bayer B."/>
            <person name="Vojvoda J."/>
            <person name="Offre P."/>
            <person name="Srivastava A."/>
            <person name="Elisabeth N."/>
            <person name="Garcia J.A.L."/>
            <person name="Schleper C."/>
            <person name="Herndl G.J."/>
        </authorList>
    </citation>
    <scope>NUCLEOTIDE SEQUENCE [LARGE SCALE GENOMIC DNA]</scope>
    <source>
        <strain evidence="2">D3C</strain>
    </source>
</reference>
<dbReference type="EMBL" id="CP010868">
    <property type="protein sequence ID" value="AJM92197.1"/>
    <property type="molecule type" value="Genomic_DNA"/>
</dbReference>
<gene>
    <name evidence="1" type="ORF">NPIRD3C_0985</name>
</gene>
<protein>
    <submittedName>
        <fullName evidence="1">Uncharacterized protein</fullName>
    </submittedName>
</protein>
<proteinExistence type="predicted"/>
<accession>A0A0C5CAJ7</accession>
<sequence length="320" mass="36117">MKNRTFYEIVKKTSTVYLVWIALLVLVGLGISLSDSNIQVHALESMWNHSDIVVKGGSLIEIKENEHKYLILQVDMNKDGYVVIPNAHHISANSDCTVNADSMFVLVDGEEVHREISNGNHIRINLSENAQKIEILSSHILVLHTYSSTYADFCKTLDDGKHLKPYVQTKIGFLVNDVICKEDLVLIFSVSSNKPACVKSDSVDKLLERGYSATSLFSLPFSNIYRLDDTSESIVRYHLYGATLENVSKIDNKIRFHIIPNTTGMISVSIPHELLSDSDISELEHETCRSRAYSFKTTSTHAMYIKNISDNAEYVDFFCK</sequence>